<sequence>MQVPLQQIMGPLHVKPTDILTHNLDNLRTPPPLMNAIDNPLRNPRLPEHHLPLHPNPNRRQSPNLRPRQCQLRQSWRLPLLLLLLLDLAPLSLNHPPKFMEPHSRIPCTRVRNRVLGTGPARVKCMPDAVIWDLAGIRDENLPNFRQLGIAFLCLGFFGKA</sequence>
<accession>A0A7C9CLM8</accession>
<reference evidence="2" key="2">
    <citation type="submission" date="2020-07" db="EMBL/GenBank/DDBJ databases">
        <authorList>
            <person name="Vera ALvarez R."/>
            <person name="Arias-Moreno D.M."/>
            <person name="Jimenez-Jacinto V."/>
            <person name="Jimenez-Bremont J.F."/>
            <person name="Swaminathan K."/>
            <person name="Moose S.P."/>
            <person name="Guerrero-Gonzalez M.L."/>
            <person name="Marino-Ramirez L."/>
            <person name="Landsman D."/>
            <person name="Rodriguez-Kessler M."/>
            <person name="Delgado-Sanchez P."/>
        </authorList>
    </citation>
    <scope>NUCLEOTIDE SEQUENCE</scope>
    <source>
        <tissue evidence="2">Cladode</tissue>
    </source>
</reference>
<organism evidence="2">
    <name type="scientific">Opuntia streptacantha</name>
    <name type="common">Prickly pear cactus</name>
    <name type="synonym">Opuntia cardona</name>
    <dbReference type="NCBI Taxonomy" id="393608"/>
    <lineage>
        <taxon>Eukaryota</taxon>
        <taxon>Viridiplantae</taxon>
        <taxon>Streptophyta</taxon>
        <taxon>Embryophyta</taxon>
        <taxon>Tracheophyta</taxon>
        <taxon>Spermatophyta</taxon>
        <taxon>Magnoliopsida</taxon>
        <taxon>eudicotyledons</taxon>
        <taxon>Gunneridae</taxon>
        <taxon>Pentapetalae</taxon>
        <taxon>Caryophyllales</taxon>
        <taxon>Cactineae</taxon>
        <taxon>Cactaceae</taxon>
        <taxon>Opuntioideae</taxon>
        <taxon>Opuntia</taxon>
    </lineage>
</organism>
<evidence type="ECO:0000313" key="2">
    <source>
        <dbReference type="EMBL" id="MBA4618524.1"/>
    </source>
</evidence>
<reference evidence="2" key="1">
    <citation type="journal article" date="2013" name="J. Plant Res.">
        <title>Effect of fungi and light on seed germination of three Opuntia species from semiarid lands of central Mexico.</title>
        <authorList>
            <person name="Delgado-Sanchez P."/>
            <person name="Jimenez-Bremont J.F."/>
            <person name="Guerrero-Gonzalez Mde L."/>
            <person name="Flores J."/>
        </authorList>
    </citation>
    <scope>NUCLEOTIDE SEQUENCE</scope>
    <source>
        <tissue evidence="2">Cladode</tissue>
    </source>
</reference>
<dbReference type="AlphaFoldDB" id="A0A7C9CLM8"/>
<dbReference type="EMBL" id="GISG01021140">
    <property type="protein sequence ID" value="MBA4618524.1"/>
    <property type="molecule type" value="Transcribed_RNA"/>
</dbReference>
<protein>
    <submittedName>
        <fullName evidence="2">Uncharacterized protein</fullName>
    </submittedName>
</protein>
<evidence type="ECO:0000256" key="1">
    <source>
        <dbReference type="SAM" id="MobiDB-lite"/>
    </source>
</evidence>
<dbReference type="EMBL" id="GISG01021139">
    <property type="protein sequence ID" value="MBA4618523.1"/>
    <property type="molecule type" value="Transcribed_RNA"/>
</dbReference>
<name>A0A7C9CLM8_OPUST</name>
<feature type="region of interest" description="Disordered" evidence="1">
    <location>
        <begin position="38"/>
        <end position="65"/>
    </location>
</feature>
<proteinExistence type="predicted"/>